<protein>
    <submittedName>
        <fullName evidence="4">Mycothiol acetyltransferase</fullName>
        <ecNumber evidence="4">2.3.1.189</ecNumber>
    </submittedName>
</protein>
<feature type="domain" description="N-acetyltransferase" evidence="3">
    <location>
        <begin position="5"/>
        <end position="164"/>
    </location>
</feature>
<dbReference type="InterPro" id="IPR016181">
    <property type="entry name" value="Acyl_CoA_acyltransferase"/>
</dbReference>
<accession>A0A0F0KC59</accession>
<proteinExistence type="predicted"/>
<reference evidence="4 5" key="1">
    <citation type="submission" date="2015-02" db="EMBL/GenBank/DDBJ databases">
        <title>Draft genome sequences of ten Microbacterium spp. with emphasis on heavy metal contaminated environments.</title>
        <authorList>
            <person name="Corretto E."/>
        </authorList>
    </citation>
    <scope>NUCLEOTIDE SEQUENCE [LARGE SCALE GENOMIC DNA]</scope>
    <source>
        <strain evidence="4 5">BEL163</strain>
    </source>
</reference>
<dbReference type="EC" id="2.3.1.189" evidence="4"/>
<dbReference type="EMBL" id="JYIV01000030">
    <property type="protein sequence ID" value="KJL18468.1"/>
    <property type="molecule type" value="Genomic_DNA"/>
</dbReference>
<dbReference type="PANTHER" id="PTHR43877">
    <property type="entry name" value="AMINOALKYLPHOSPHONATE N-ACETYLTRANSFERASE-RELATED-RELATED"/>
    <property type="match status" value="1"/>
</dbReference>
<dbReference type="OrthoDB" id="9790865at2"/>
<dbReference type="PANTHER" id="PTHR43877:SF1">
    <property type="entry name" value="ACETYLTRANSFERASE"/>
    <property type="match status" value="1"/>
</dbReference>
<sequence>MHRGLSLRRASQTDAVFLGDMLVEAANWRAGGVRPRHEVLTSPDHRRYLAGWMRMSDDGLIAMGDDAVPVGAAWYRVLPQNEPGFGFVGVAVPELIIGVHPLWRARGVGRSLLRGVVQLAGSRGHARISLSVERDNFARNLYRAEGFTVVGEGATRDTMARRTA</sequence>
<dbReference type="AlphaFoldDB" id="A0A0F0KC59"/>
<keyword evidence="2 4" id="KW-0012">Acyltransferase</keyword>
<dbReference type="RefSeq" id="WP_045265100.1">
    <property type="nucleotide sequence ID" value="NZ_JYIV01000030.1"/>
</dbReference>
<evidence type="ECO:0000256" key="2">
    <source>
        <dbReference type="ARBA" id="ARBA00023315"/>
    </source>
</evidence>
<evidence type="ECO:0000313" key="4">
    <source>
        <dbReference type="EMBL" id="KJL18468.1"/>
    </source>
</evidence>
<dbReference type="Proteomes" id="UP000033725">
    <property type="component" value="Unassembled WGS sequence"/>
</dbReference>
<dbReference type="InterPro" id="IPR000182">
    <property type="entry name" value="GNAT_dom"/>
</dbReference>
<organism evidence="4 5">
    <name type="scientific">Microbacterium oxydans</name>
    <dbReference type="NCBI Taxonomy" id="82380"/>
    <lineage>
        <taxon>Bacteria</taxon>
        <taxon>Bacillati</taxon>
        <taxon>Actinomycetota</taxon>
        <taxon>Actinomycetes</taxon>
        <taxon>Micrococcales</taxon>
        <taxon>Microbacteriaceae</taxon>
        <taxon>Microbacterium</taxon>
    </lineage>
</organism>
<dbReference type="SUPFAM" id="SSF55729">
    <property type="entry name" value="Acyl-CoA N-acyltransferases (Nat)"/>
    <property type="match status" value="1"/>
</dbReference>
<evidence type="ECO:0000259" key="3">
    <source>
        <dbReference type="PROSITE" id="PS51186"/>
    </source>
</evidence>
<name>A0A0F0KC59_9MICO</name>
<dbReference type="Pfam" id="PF00583">
    <property type="entry name" value="Acetyltransf_1"/>
    <property type="match status" value="1"/>
</dbReference>
<dbReference type="PROSITE" id="PS51186">
    <property type="entry name" value="GNAT"/>
    <property type="match status" value="1"/>
</dbReference>
<dbReference type="InterPro" id="IPR050832">
    <property type="entry name" value="Bact_Acetyltransf"/>
</dbReference>
<dbReference type="PATRIC" id="fig|82380.10.peg.3310"/>
<evidence type="ECO:0000256" key="1">
    <source>
        <dbReference type="ARBA" id="ARBA00022679"/>
    </source>
</evidence>
<dbReference type="Gene3D" id="3.40.630.30">
    <property type="match status" value="1"/>
</dbReference>
<evidence type="ECO:0000313" key="5">
    <source>
        <dbReference type="Proteomes" id="UP000033725"/>
    </source>
</evidence>
<comment type="caution">
    <text evidence="4">The sequence shown here is derived from an EMBL/GenBank/DDBJ whole genome shotgun (WGS) entry which is preliminary data.</text>
</comment>
<dbReference type="GO" id="GO:0035447">
    <property type="term" value="F:mycothiol synthase activity"/>
    <property type="evidence" value="ECO:0007669"/>
    <property type="project" value="UniProtKB-EC"/>
</dbReference>
<dbReference type="CDD" id="cd04301">
    <property type="entry name" value="NAT_SF"/>
    <property type="match status" value="1"/>
</dbReference>
<gene>
    <name evidence="4" type="primary">mshD_7</name>
    <name evidence="4" type="ORF">RN51_03301</name>
</gene>
<keyword evidence="1 4" id="KW-0808">Transferase</keyword>